<reference evidence="6 7" key="1">
    <citation type="submission" date="2024-11" db="EMBL/GenBank/DDBJ databases">
        <title>Chromosome-level genome assembly of the freshwater bivalve Anodonta woodiana.</title>
        <authorList>
            <person name="Chen X."/>
        </authorList>
    </citation>
    <scope>NUCLEOTIDE SEQUENCE [LARGE SCALE GENOMIC DNA]</scope>
    <source>
        <strain evidence="6">MN2024</strain>
        <tissue evidence="6">Gills</tissue>
    </source>
</reference>
<dbReference type="InterPro" id="IPR001212">
    <property type="entry name" value="Somatomedin_B_dom"/>
</dbReference>
<dbReference type="AlphaFoldDB" id="A0ABD3V6D9"/>
<evidence type="ECO:0000259" key="5">
    <source>
        <dbReference type="PROSITE" id="PS50958"/>
    </source>
</evidence>
<evidence type="ECO:0000256" key="1">
    <source>
        <dbReference type="ARBA" id="ARBA00022729"/>
    </source>
</evidence>
<keyword evidence="7" id="KW-1185">Reference proteome</keyword>
<keyword evidence="1 4" id="KW-0732">Signal</keyword>
<dbReference type="InterPro" id="IPR056801">
    <property type="entry name" value="SBSPON_C"/>
</dbReference>
<feature type="signal peptide" evidence="4">
    <location>
        <begin position="1"/>
        <end position="24"/>
    </location>
</feature>
<dbReference type="InterPro" id="IPR036383">
    <property type="entry name" value="TSP1_rpt_sf"/>
</dbReference>
<dbReference type="SUPFAM" id="SSF82895">
    <property type="entry name" value="TSP-1 type 1 repeat"/>
    <property type="match status" value="1"/>
</dbReference>
<dbReference type="PROSITE" id="PS50092">
    <property type="entry name" value="TSP1"/>
    <property type="match status" value="1"/>
</dbReference>
<dbReference type="Pfam" id="PF19028">
    <property type="entry name" value="TSP1_spondin"/>
    <property type="match status" value="1"/>
</dbReference>
<dbReference type="Gene3D" id="2.20.100.10">
    <property type="entry name" value="Thrombospondin type-1 (TSP1) repeat"/>
    <property type="match status" value="1"/>
</dbReference>
<evidence type="ECO:0000313" key="6">
    <source>
        <dbReference type="EMBL" id="KAL3857181.1"/>
    </source>
</evidence>
<dbReference type="Pfam" id="PF01033">
    <property type="entry name" value="Somatomedin_B"/>
    <property type="match status" value="1"/>
</dbReference>
<gene>
    <name evidence="6" type="ORF">ACJMK2_011873</name>
</gene>
<evidence type="ECO:0000256" key="4">
    <source>
        <dbReference type="SAM" id="SignalP"/>
    </source>
</evidence>
<dbReference type="PROSITE" id="PS50958">
    <property type="entry name" value="SMB_2"/>
    <property type="match status" value="1"/>
</dbReference>
<accession>A0ABD3V6D9</accession>
<feature type="domain" description="SMB" evidence="5">
    <location>
        <begin position="31"/>
        <end position="83"/>
    </location>
</feature>
<dbReference type="InterPro" id="IPR036024">
    <property type="entry name" value="Somatomedin_B-like_dom_sf"/>
</dbReference>
<evidence type="ECO:0000313" key="7">
    <source>
        <dbReference type="Proteomes" id="UP001634394"/>
    </source>
</evidence>
<dbReference type="SUPFAM" id="SSF90188">
    <property type="entry name" value="Somatomedin B domain"/>
    <property type="match status" value="1"/>
</dbReference>
<evidence type="ECO:0000256" key="3">
    <source>
        <dbReference type="ARBA" id="ARBA00023180"/>
    </source>
</evidence>
<comment type="caution">
    <text evidence="6">The sequence shown here is derived from an EMBL/GenBank/DDBJ whole genome shotgun (WGS) entry which is preliminary data.</text>
</comment>
<evidence type="ECO:0000256" key="2">
    <source>
        <dbReference type="ARBA" id="ARBA00023157"/>
    </source>
</evidence>
<dbReference type="EMBL" id="JBJQND010000013">
    <property type="protein sequence ID" value="KAL3857181.1"/>
    <property type="molecule type" value="Genomic_DNA"/>
</dbReference>
<dbReference type="Proteomes" id="UP001634394">
    <property type="component" value="Unassembled WGS sequence"/>
</dbReference>
<dbReference type="InterPro" id="IPR044004">
    <property type="entry name" value="TSP1_spondin_dom"/>
</dbReference>
<dbReference type="SMART" id="SM00209">
    <property type="entry name" value="TSP1"/>
    <property type="match status" value="1"/>
</dbReference>
<dbReference type="InterPro" id="IPR039942">
    <property type="entry name" value="SBSPO"/>
</dbReference>
<dbReference type="Pfam" id="PF25031">
    <property type="entry name" value="SBSPON_C"/>
    <property type="match status" value="1"/>
</dbReference>
<organism evidence="6 7">
    <name type="scientific">Sinanodonta woodiana</name>
    <name type="common">Chinese pond mussel</name>
    <name type="synonym">Anodonta woodiana</name>
    <dbReference type="NCBI Taxonomy" id="1069815"/>
    <lineage>
        <taxon>Eukaryota</taxon>
        <taxon>Metazoa</taxon>
        <taxon>Spiralia</taxon>
        <taxon>Lophotrochozoa</taxon>
        <taxon>Mollusca</taxon>
        <taxon>Bivalvia</taxon>
        <taxon>Autobranchia</taxon>
        <taxon>Heteroconchia</taxon>
        <taxon>Palaeoheterodonta</taxon>
        <taxon>Unionida</taxon>
        <taxon>Unionoidea</taxon>
        <taxon>Unionidae</taxon>
        <taxon>Unioninae</taxon>
        <taxon>Sinanodonta</taxon>
    </lineage>
</organism>
<name>A0ABD3V6D9_SINWO</name>
<dbReference type="InterPro" id="IPR000884">
    <property type="entry name" value="TSP1_rpt"/>
</dbReference>
<proteinExistence type="predicted"/>
<keyword evidence="3" id="KW-0325">Glycoprotein</keyword>
<protein>
    <recommendedName>
        <fullName evidence="5">SMB domain-containing protein</fullName>
    </recommendedName>
</protein>
<sequence length="285" mass="32075">MKATVLSGILGILVVSLVVVQIDANFRTCREARLCCEGRNNTCFVFGPRVDRAEEADRCFCDENCKTMGDCCIDVDEYCQGIDCVLDDWGPWSECNNPCGLGLQHRKRGILTQPKFGGSHCSKRKQKRVCVGNQGCKQLSVEYQGEELQEIGRIIPVKYSVYRTSSEYSPLFDIRKNLFARQGNEILKRPAYSATFKITMAKKACQTTNSTWANVLEEGAEVCVECQPGVMMKDSLRCKGHGVYLKETAWIAETVPHCRGEWKMITKHDETKTCSLQGDHDFVLI</sequence>
<dbReference type="PANTHER" id="PTHR20920:SF5">
    <property type="entry name" value="SMB DOMAIN-CONTAINING PROTEIN"/>
    <property type="match status" value="1"/>
</dbReference>
<feature type="chain" id="PRO_5044852341" description="SMB domain-containing protein" evidence="4">
    <location>
        <begin position="25"/>
        <end position="285"/>
    </location>
</feature>
<dbReference type="PANTHER" id="PTHR20920">
    <property type="entry name" value="RPE-SPONDIN"/>
    <property type="match status" value="1"/>
</dbReference>
<keyword evidence="2" id="KW-1015">Disulfide bond</keyword>